<accession>A0A0A9WVH9</accession>
<keyword evidence="3" id="KW-0808">Transferase</keyword>
<dbReference type="EMBL" id="GBHO01034744">
    <property type="protein sequence ID" value="JAG08860.1"/>
    <property type="molecule type" value="Transcribed_RNA"/>
</dbReference>
<evidence type="ECO:0000256" key="2">
    <source>
        <dbReference type="SAM" id="SignalP"/>
    </source>
</evidence>
<feature type="signal peptide" evidence="2">
    <location>
        <begin position="1"/>
        <end position="17"/>
    </location>
</feature>
<dbReference type="GO" id="GO:0016740">
    <property type="term" value="F:transferase activity"/>
    <property type="evidence" value="ECO:0007669"/>
    <property type="project" value="UniProtKB-KW"/>
</dbReference>
<gene>
    <name evidence="3" type="primary">gatB_2</name>
    <name evidence="3" type="ORF">CM83_100215</name>
</gene>
<protein>
    <submittedName>
        <fullName evidence="3">Aspartyl/glutamyl-tRNA(Asn/Gln) amidotransferase subunit B</fullName>
    </submittedName>
</protein>
<reference evidence="3" key="1">
    <citation type="journal article" date="2014" name="PLoS ONE">
        <title>Transcriptome-Based Identification of ABC Transporters in the Western Tarnished Plant Bug Lygus hesperus.</title>
        <authorList>
            <person name="Hull J.J."/>
            <person name="Chaney K."/>
            <person name="Geib S.M."/>
            <person name="Fabrick J.A."/>
            <person name="Brent C.S."/>
            <person name="Walsh D."/>
            <person name="Lavine L.C."/>
        </authorList>
    </citation>
    <scope>NUCLEOTIDE SEQUENCE</scope>
</reference>
<proteinExistence type="predicted"/>
<reference evidence="4" key="3">
    <citation type="submission" date="2014-09" db="EMBL/GenBank/DDBJ databases">
        <authorList>
            <person name="Magalhaes I.L.F."/>
            <person name="Oliveira U."/>
            <person name="Santos F.R."/>
            <person name="Vidigal T.H.D.A."/>
            <person name="Brescovit A.D."/>
            <person name="Santos A.J."/>
        </authorList>
    </citation>
    <scope>NUCLEOTIDE SEQUENCE</scope>
</reference>
<feature type="region of interest" description="Disordered" evidence="1">
    <location>
        <begin position="131"/>
        <end position="180"/>
    </location>
</feature>
<evidence type="ECO:0000313" key="4">
    <source>
        <dbReference type="EMBL" id="JAG51582.1"/>
    </source>
</evidence>
<reference evidence="3" key="2">
    <citation type="submission" date="2014-07" db="EMBL/GenBank/DDBJ databases">
        <authorList>
            <person name="Hull J."/>
        </authorList>
    </citation>
    <scope>NUCLEOTIDE SEQUENCE</scope>
</reference>
<dbReference type="EMBL" id="GBRD01014244">
    <property type="protein sequence ID" value="JAG51582.1"/>
    <property type="molecule type" value="Transcribed_RNA"/>
</dbReference>
<keyword evidence="2" id="KW-0732">Signal</keyword>
<evidence type="ECO:0000256" key="1">
    <source>
        <dbReference type="SAM" id="MobiDB-lite"/>
    </source>
</evidence>
<feature type="chain" id="PRO_5015033756" evidence="2">
    <location>
        <begin position="18"/>
        <end position="274"/>
    </location>
</feature>
<name>A0A0A9WVH9_LYGHE</name>
<dbReference type="AlphaFoldDB" id="A0A0A9WVH9"/>
<sequence>MMMKRLLWSLFVAHIYSECIFASSPNLTTKIQRNKEYRDLNVSDSRNIHIFRKALKSLGEDPTGITLQSLSVRDLVFRSLYLAQYSKYSVFECTLRFSVGLVTGIRVIAPKCSTVAPPLALTTTVATTSALSSEATLHTTEPNYKVDGNDDSTDTVPPPGNEPELVEGAKKANSSAGIPDTNRVLETYPAKDTNVKDSVASAYFFPENDGPRTSTVTKVPVSANGNFEIGSSKFDMVPKPPKKAPVGDKVSRLCFDESLFLKIDGKWTPSDEGC</sequence>
<evidence type="ECO:0000313" key="3">
    <source>
        <dbReference type="EMBL" id="JAG08860.1"/>
    </source>
</evidence>
<feature type="compositionally biased region" description="Low complexity" evidence="1">
    <location>
        <begin position="131"/>
        <end position="140"/>
    </location>
</feature>
<organism evidence="3">
    <name type="scientific">Lygus hesperus</name>
    <name type="common">Western plant bug</name>
    <dbReference type="NCBI Taxonomy" id="30085"/>
    <lineage>
        <taxon>Eukaryota</taxon>
        <taxon>Metazoa</taxon>
        <taxon>Ecdysozoa</taxon>
        <taxon>Arthropoda</taxon>
        <taxon>Hexapoda</taxon>
        <taxon>Insecta</taxon>
        <taxon>Pterygota</taxon>
        <taxon>Neoptera</taxon>
        <taxon>Paraneoptera</taxon>
        <taxon>Hemiptera</taxon>
        <taxon>Heteroptera</taxon>
        <taxon>Panheteroptera</taxon>
        <taxon>Cimicomorpha</taxon>
        <taxon>Miridae</taxon>
        <taxon>Mirini</taxon>
        <taxon>Lygus</taxon>
    </lineage>
</organism>